<dbReference type="EMBL" id="MBFS01000691">
    <property type="protein sequence ID" value="PVV01943.1"/>
    <property type="molecule type" value="Genomic_DNA"/>
</dbReference>
<evidence type="ECO:0000256" key="3">
    <source>
        <dbReference type="ARBA" id="ARBA00023002"/>
    </source>
</evidence>
<dbReference type="Gene3D" id="1.10.3730.10">
    <property type="entry name" value="ProC C-terminal domain-like"/>
    <property type="match status" value="1"/>
</dbReference>
<dbReference type="InterPro" id="IPR008927">
    <property type="entry name" value="6-PGluconate_DH-like_C_sf"/>
</dbReference>
<dbReference type="AlphaFoldDB" id="A0A2T9ZBH2"/>
<evidence type="ECO:0000259" key="6">
    <source>
        <dbReference type="Pfam" id="PF14748"/>
    </source>
</evidence>
<comment type="similarity">
    <text evidence="1">Belongs to the pyrroline-5-carboxylate reductase family.</text>
</comment>
<dbReference type="InterPro" id="IPR036291">
    <property type="entry name" value="NAD(P)-bd_dom_sf"/>
</dbReference>
<dbReference type="PANTHER" id="PTHR11645">
    <property type="entry name" value="PYRROLINE-5-CARBOXYLATE REDUCTASE"/>
    <property type="match status" value="1"/>
</dbReference>
<dbReference type="SUPFAM" id="SSF51735">
    <property type="entry name" value="NAD(P)-binding Rossmann-fold domains"/>
    <property type="match status" value="1"/>
</dbReference>
<dbReference type="InterPro" id="IPR028939">
    <property type="entry name" value="P5C_Rdtase_cat_N"/>
</dbReference>
<dbReference type="GO" id="GO:0004735">
    <property type="term" value="F:pyrroline-5-carboxylate reductase activity"/>
    <property type="evidence" value="ECO:0007669"/>
    <property type="project" value="InterPro"/>
</dbReference>
<organism evidence="7 8">
    <name type="scientific">Smittium megazygosporum</name>
    <dbReference type="NCBI Taxonomy" id="133381"/>
    <lineage>
        <taxon>Eukaryota</taxon>
        <taxon>Fungi</taxon>
        <taxon>Fungi incertae sedis</taxon>
        <taxon>Zoopagomycota</taxon>
        <taxon>Kickxellomycotina</taxon>
        <taxon>Harpellomycetes</taxon>
        <taxon>Harpellales</taxon>
        <taxon>Legeriomycetaceae</taxon>
        <taxon>Smittium</taxon>
    </lineage>
</organism>
<keyword evidence="2 4" id="KW-0521">NADP</keyword>
<dbReference type="Proteomes" id="UP000245609">
    <property type="component" value="Unassembled WGS sequence"/>
</dbReference>
<protein>
    <recommendedName>
        <fullName evidence="9">Pyrroline-5-carboxylate reductase</fullName>
    </recommendedName>
</protein>
<feature type="domain" description="Pyrroline-5-carboxylate reductase catalytic N-terminal" evidence="5">
    <location>
        <begin position="6"/>
        <end position="107"/>
    </location>
</feature>
<dbReference type="InterPro" id="IPR029036">
    <property type="entry name" value="P5CR_dimer"/>
</dbReference>
<dbReference type="SUPFAM" id="SSF48179">
    <property type="entry name" value="6-phosphogluconate dehydrogenase C-terminal domain-like"/>
    <property type="match status" value="1"/>
</dbReference>
<dbReference type="PANTHER" id="PTHR11645:SF0">
    <property type="entry name" value="PYRROLINE-5-CARBOXYLATE REDUCTASE 3"/>
    <property type="match status" value="1"/>
</dbReference>
<keyword evidence="8" id="KW-1185">Reference proteome</keyword>
<dbReference type="PIRSF" id="PIRSF000193">
    <property type="entry name" value="Pyrrol-5-carb_rd"/>
    <property type="match status" value="1"/>
</dbReference>
<evidence type="ECO:0008006" key="9">
    <source>
        <dbReference type="Google" id="ProtNLM"/>
    </source>
</evidence>
<proteinExistence type="inferred from homology"/>
<dbReference type="STRING" id="133381.A0A2T9ZBH2"/>
<accession>A0A2T9ZBH2</accession>
<keyword evidence="3" id="KW-0560">Oxidoreductase</keyword>
<evidence type="ECO:0000256" key="1">
    <source>
        <dbReference type="ARBA" id="ARBA00005525"/>
    </source>
</evidence>
<evidence type="ECO:0000259" key="5">
    <source>
        <dbReference type="Pfam" id="PF03807"/>
    </source>
</evidence>
<feature type="binding site" evidence="4">
    <location>
        <begin position="77"/>
        <end position="80"/>
    </location>
    <ligand>
        <name>NADP(+)</name>
        <dbReference type="ChEBI" id="CHEBI:58349"/>
    </ligand>
</feature>
<reference evidence="7 8" key="1">
    <citation type="journal article" date="2018" name="MBio">
        <title>Comparative Genomics Reveals the Core Gene Toolbox for the Fungus-Insect Symbiosis.</title>
        <authorList>
            <person name="Wang Y."/>
            <person name="Stata M."/>
            <person name="Wang W."/>
            <person name="Stajich J.E."/>
            <person name="White M.M."/>
            <person name="Moncalvo J.M."/>
        </authorList>
    </citation>
    <scope>NUCLEOTIDE SEQUENCE [LARGE SCALE GENOMIC DNA]</scope>
    <source>
        <strain evidence="7 8">SC-DP-2</strain>
    </source>
</reference>
<evidence type="ECO:0000313" key="7">
    <source>
        <dbReference type="EMBL" id="PVV01943.1"/>
    </source>
</evidence>
<name>A0A2T9ZBH2_9FUNG</name>
<dbReference type="Pfam" id="PF14748">
    <property type="entry name" value="P5CR_dimer"/>
    <property type="match status" value="1"/>
</dbReference>
<evidence type="ECO:0000256" key="2">
    <source>
        <dbReference type="ARBA" id="ARBA00022857"/>
    </source>
</evidence>
<dbReference type="FunFam" id="1.10.3730.10:FF:000001">
    <property type="entry name" value="Pyrroline-5-carboxylate reductase"/>
    <property type="match status" value="1"/>
</dbReference>
<evidence type="ECO:0000256" key="4">
    <source>
        <dbReference type="PIRSR" id="PIRSR000193-1"/>
    </source>
</evidence>
<dbReference type="GO" id="GO:0055129">
    <property type="term" value="P:L-proline biosynthetic process"/>
    <property type="evidence" value="ECO:0007669"/>
    <property type="project" value="TreeGrafter"/>
</dbReference>
<dbReference type="HAMAP" id="MF_01925">
    <property type="entry name" value="P5C_reductase"/>
    <property type="match status" value="1"/>
</dbReference>
<gene>
    <name evidence="7" type="ORF">BB560_003618</name>
</gene>
<sequence length="292" mass="31529">MSTANISFIGGGNIAEAILSGLVKHGHDPNQIAVADPYEPQLQKLSQKYKIRLATLDNLACLNAFGSDSPCDVVIIATKPQIVSTAIKQVAELIHKYKPLIISIAAGIKIESIYGWVTKDANLESNHPIPIARLMPNTLALIGEGAGGLIANQYVSQDQKEIANYVAGQITKQFFWFGSDSDIDSVTAISGSGPAYFFYVIEAMQEAAMEMGFEKDTARKLVAQTCLGAGKMVLDSPEEVSTLRQRVTSPNGTTYAAITCMESHHVKESIKKGCYAARDRSVEISEEFGNLP</sequence>
<dbReference type="Gene3D" id="3.40.50.720">
    <property type="entry name" value="NAD(P)-binding Rossmann-like Domain"/>
    <property type="match status" value="1"/>
</dbReference>
<evidence type="ECO:0000313" key="8">
    <source>
        <dbReference type="Proteomes" id="UP000245609"/>
    </source>
</evidence>
<dbReference type="Pfam" id="PF03807">
    <property type="entry name" value="F420_oxidored"/>
    <property type="match status" value="1"/>
</dbReference>
<comment type="caution">
    <text evidence="7">The sequence shown here is derived from an EMBL/GenBank/DDBJ whole genome shotgun (WGS) entry which is preliminary data.</text>
</comment>
<dbReference type="OrthoDB" id="10263291at2759"/>
<dbReference type="InterPro" id="IPR000304">
    <property type="entry name" value="Pyrroline-COOH_reductase"/>
</dbReference>
<dbReference type="NCBIfam" id="TIGR00112">
    <property type="entry name" value="proC"/>
    <property type="match status" value="1"/>
</dbReference>
<feature type="domain" description="Pyrroline-5-carboxylate reductase dimerisation" evidence="6">
    <location>
        <begin position="181"/>
        <end position="283"/>
    </location>
</feature>